<accession>A0A151U0P0</accession>
<protein>
    <submittedName>
        <fullName evidence="8">Nuclear transcription factor Y subunit C-1</fullName>
    </submittedName>
</protein>
<evidence type="ECO:0000256" key="2">
    <source>
        <dbReference type="ARBA" id="ARBA00023015"/>
    </source>
</evidence>
<proteinExistence type="inferred from homology"/>
<feature type="compositionally biased region" description="Polar residues" evidence="7">
    <location>
        <begin position="1"/>
        <end position="14"/>
    </location>
</feature>
<evidence type="ECO:0000256" key="1">
    <source>
        <dbReference type="ARBA" id="ARBA00004123"/>
    </source>
</evidence>
<sequence>MDQNQQGQGVNHPTQAARGKNKYEFNPMVGPSNPPTQIVGPSNLSPHPRDAPEYTNQLQQDVLQQQLNNFWAKQCQEIGEATNFKTPNMPLSRIRKIMKADEDENKKKTLQKSDIASAITKNDMFDFLVDIFPRDDKLEHADIPRRGTAPIENVPYYYYMSPHQYVARPPHGAPGMVMGRPIPDQNQNGLQTRPFFPTPMRPTSDE</sequence>
<evidence type="ECO:0000256" key="6">
    <source>
        <dbReference type="ARBA" id="ARBA00038129"/>
    </source>
</evidence>
<dbReference type="GO" id="GO:0005634">
    <property type="term" value="C:nucleus"/>
    <property type="evidence" value="ECO:0007669"/>
    <property type="project" value="UniProtKB-SubCell"/>
</dbReference>
<dbReference type="STRING" id="3821.A0A151U0P0"/>
<comment type="subcellular location">
    <subcellularLocation>
        <location evidence="1">Nucleus</location>
    </subcellularLocation>
</comment>
<evidence type="ECO:0000256" key="7">
    <source>
        <dbReference type="SAM" id="MobiDB-lite"/>
    </source>
</evidence>
<dbReference type="InterPro" id="IPR009072">
    <property type="entry name" value="Histone-fold"/>
</dbReference>
<dbReference type="GO" id="GO:0000978">
    <property type="term" value="F:RNA polymerase II cis-regulatory region sequence-specific DNA binding"/>
    <property type="evidence" value="ECO:0007669"/>
    <property type="project" value="TreeGrafter"/>
</dbReference>
<dbReference type="Proteomes" id="UP000075243">
    <property type="component" value="Chromosome 2"/>
</dbReference>
<comment type="similarity">
    <text evidence="6">Belongs to the NFYC/HAP5 subunit family.</text>
</comment>
<dbReference type="GO" id="GO:0046982">
    <property type="term" value="F:protein heterodimerization activity"/>
    <property type="evidence" value="ECO:0007669"/>
    <property type="project" value="InterPro"/>
</dbReference>
<evidence type="ECO:0000256" key="3">
    <source>
        <dbReference type="ARBA" id="ARBA00023125"/>
    </source>
</evidence>
<keyword evidence="4" id="KW-0804">Transcription</keyword>
<feature type="region of interest" description="Disordered" evidence="7">
    <location>
        <begin position="179"/>
        <end position="206"/>
    </location>
</feature>
<dbReference type="Gene3D" id="1.10.20.10">
    <property type="entry name" value="Histone, subunit A"/>
    <property type="match status" value="2"/>
</dbReference>
<gene>
    <name evidence="8" type="ORF">KK1_005448</name>
</gene>
<dbReference type="GO" id="GO:0000981">
    <property type="term" value="F:DNA-binding transcription factor activity, RNA polymerase II-specific"/>
    <property type="evidence" value="ECO:0007669"/>
    <property type="project" value="TreeGrafter"/>
</dbReference>
<evidence type="ECO:0000313" key="8">
    <source>
        <dbReference type="EMBL" id="KYP72845.1"/>
    </source>
</evidence>
<dbReference type="PANTHER" id="PTHR10252:SF8">
    <property type="entry name" value="NUCLEAR TRANSCRIPTION FACTOR Y SUBUNIT GAMMA"/>
    <property type="match status" value="1"/>
</dbReference>
<dbReference type="EMBL" id="CM003604">
    <property type="protein sequence ID" value="KYP72845.1"/>
    <property type="molecule type" value="Genomic_DNA"/>
</dbReference>
<dbReference type="Gramene" id="C.cajan_05316.t">
    <property type="protein sequence ID" value="C.cajan_05316.t"/>
    <property type="gene ID" value="C.cajan_05316"/>
</dbReference>
<evidence type="ECO:0000313" key="9">
    <source>
        <dbReference type="Proteomes" id="UP000075243"/>
    </source>
</evidence>
<dbReference type="AlphaFoldDB" id="A0A151U0P0"/>
<evidence type="ECO:0000256" key="4">
    <source>
        <dbReference type="ARBA" id="ARBA00023163"/>
    </source>
</evidence>
<organism evidence="8 9">
    <name type="scientific">Cajanus cajan</name>
    <name type="common">Pigeon pea</name>
    <name type="synonym">Cajanus indicus</name>
    <dbReference type="NCBI Taxonomy" id="3821"/>
    <lineage>
        <taxon>Eukaryota</taxon>
        <taxon>Viridiplantae</taxon>
        <taxon>Streptophyta</taxon>
        <taxon>Embryophyta</taxon>
        <taxon>Tracheophyta</taxon>
        <taxon>Spermatophyta</taxon>
        <taxon>Magnoliopsida</taxon>
        <taxon>eudicotyledons</taxon>
        <taxon>Gunneridae</taxon>
        <taxon>Pentapetalae</taxon>
        <taxon>rosids</taxon>
        <taxon>fabids</taxon>
        <taxon>Fabales</taxon>
        <taxon>Fabaceae</taxon>
        <taxon>Papilionoideae</taxon>
        <taxon>50 kb inversion clade</taxon>
        <taxon>NPAAA clade</taxon>
        <taxon>indigoferoid/millettioid clade</taxon>
        <taxon>Phaseoleae</taxon>
        <taxon>Cajanus</taxon>
    </lineage>
</organism>
<keyword evidence="3" id="KW-0238">DNA-binding</keyword>
<feature type="compositionally biased region" description="Polar residues" evidence="7">
    <location>
        <begin position="35"/>
        <end position="45"/>
    </location>
</feature>
<reference evidence="8 9" key="1">
    <citation type="journal article" date="2012" name="Nat. Biotechnol.">
        <title>Draft genome sequence of pigeonpea (Cajanus cajan), an orphan legume crop of resource-poor farmers.</title>
        <authorList>
            <person name="Varshney R.K."/>
            <person name="Chen W."/>
            <person name="Li Y."/>
            <person name="Bharti A.K."/>
            <person name="Saxena R.K."/>
            <person name="Schlueter J.A."/>
            <person name="Donoghue M.T."/>
            <person name="Azam S."/>
            <person name="Fan G."/>
            <person name="Whaley A.M."/>
            <person name="Farmer A.D."/>
            <person name="Sheridan J."/>
            <person name="Iwata A."/>
            <person name="Tuteja R."/>
            <person name="Penmetsa R.V."/>
            <person name="Wu W."/>
            <person name="Upadhyaya H.D."/>
            <person name="Yang S.P."/>
            <person name="Shah T."/>
            <person name="Saxena K.B."/>
            <person name="Michael T."/>
            <person name="McCombie W.R."/>
            <person name="Yang B."/>
            <person name="Zhang G."/>
            <person name="Yang H."/>
            <person name="Wang J."/>
            <person name="Spillane C."/>
            <person name="Cook D.R."/>
            <person name="May G.D."/>
            <person name="Xu X."/>
            <person name="Jackson S.A."/>
        </authorList>
    </citation>
    <scope>NUCLEOTIDE SEQUENCE [LARGE SCALE GENOMIC DNA]</scope>
    <source>
        <strain evidence="9">cv. Asha</strain>
    </source>
</reference>
<keyword evidence="2" id="KW-0805">Transcription regulation</keyword>
<dbReference type="SUPFAM" id="SSF47113">
    <property type="entry name" value="Histone-fold"/>
    <property type="match status" value="1"/>
</dbReference>
<evidence type="ECO:0000256" key="5">
    <source>
        <dbReference type="ARBA" id="ARBA00023242"/>
    </source>
</evidence>
<name>A0A151U0P0_CAJCA</name>
<dbReference type="InterPro" id="IPR050568">
    <property type="entry name" value="Transcr_DNA_Rep_Reg"/>
</dbReference>
<keyword evidence="9" id="KW-1185">Reference proteome</keyword>
<feature type="region of interest" description="Disordered" evidence="7">
    <location>
        <begin position="1"/>
        <end position="53"/>
    </location>
</feature>
<keyword evidence="5" id="KW-0539">Nucleus</keyword>
<dbReference type="PANTHER" id="PTHR10252">
    <property type="entry name" value="HISTONE-LIKE TRANSCRIPTION FACTOR CCAAT-RELATED"/>
    <property type="match status" value="1"/>
</dbReference>